<keyword evidence="2" id="KW-1185">Reference proteome</keyword>
<evidence type="ECO:0000313" key="1">
    <source>
        <dbReference type="EnsemblMetazoa" id="GAUT036793-PA"/>
    </source>
</evidence>
<dbReference type="VEuPathDB" id="VectorBase:GAUT036793"/>
<name>A0A1A9VGV5_GLOAU</name>
<reference evidence="1" key="1">
    <citation type="submission" date="2020-05" db="UniProtKB">
        <authorList>
            <consortium name="EnsemblMetazoa"/>
        </authorList>
    </citation>
    <scope>IDENTIFICATION</scope>
    <source>
        <strain evidence="1">TTRI</strain>
    </source>
</reference>
<dbReference type="AlphaFoldDB" id="A0A1A9VGV5"/>
<proteinExistence type="predicted"/>
<protein>
    <submittedName>
        <fullName evidence="1">Uncharacterized protein</fullName>
    </submittedName>
</protein>
<dbReference type="Proteomes" id="UP000078200">
    <property type="component" value="Unassembled WGS sequence"/>
</dbReference>
<dbReference type="EnsemblMetazoa" id="GAUT036793-RA">
    <property type="protein sequence ID" value="GAUT036793-PA"/>
    <property type="gene ID" value="GAUT036793"/>
</dbReference>
<accession>A0A1A9VGV5</accession>
<sequence>MIEVTGANDISKIEVIVAATVKIQGGGLREANGIVPNVIGYGRLNYDVDHYLYIRLLKVMMPQCIKFVGGNGGISSCCVNVRDSLGLIGPTAIFAIVISDFFAPARGSWARKVTRFLNANLTFGSLTQAFEFKFPGAITVKAIFMS</sequence>
<organism evidence="1 2">
    <name type="scientific">Glossina austeni</name>
    <name type="common">Savannah tsetse fly</name>
    <dbReference type="NCBI Taxonomy" id="7395"/>
    <lineage>
        <taxon>Eukaryota</taxon>
        <taxon>Metazoa</taxon>
        <taxon>Ecdysozoa</taxon>
        <taxon>Arthropoda</taxon>
        <taxon>Hexapoda</taxon>
        <taxon>Insecta</taxon>
        <taxon>Pterygota</taxon>
        <taxon>Neoptera</taxon>
        <taxon>Endopterygota</taxon>
        <taxon>Diptera</taxon>
        <taxon>Brachycera</taxon>
        <taxon>Muscomorpha</taxon>
        <taxon>Hippoboscoidea</taxon>
        <taxon>Glossinidae</taxon>
        <taxon>Glossina</taxon>
    </lineage>
</organism>
<evidence type="ECO:0000313" key="2">
    <source>
        <dbReference type="Proteomes" id="UP000078200"/>
    </source>
</evidence>